<evidence type="ECO:0000256" key="1">
    <source>
        <dbReference type="SAM" id="MobiDB-lite"/>
    </source>
</evidence>
<feature type="chain" id="PRO_5044651017" evidence="2">
    <location>
        <begin position="25"/>
        <end position="349"/>
    </location>
</feature>
<gene>
    <name evidence="3 4" type="primary">LOC114340365</name>
</gene>
<accession>A0A6P7GC78</accession>
<feature type="region of interest" description="Disordered" evidence="1">
    <location>
        <begin position="137"/>
        <end position="232"/>
    </location>
</feature>
<organism evidence="4">
    <name type="scientific">Diabrotica virgifera virgifera</name>
    <name type="common">western corn rootworm</name>
    <dbReference type="NCBI Taxonomy" id="50390"/>
    <lineage>
        <taxon>Eukaryota</taxon>
        <taxon>Metazoa</taxon>
        <taxon>Ecdysozoa</taxon>
        <taxon>Arthropoda</taxon>
        <taxon>Hexapoda</taxon>
        <taxon>Insecta</taxon>
        <taxon>Pterygota</taxon>
        <taxon>Neoptera</taxon>
        <taxon>Endopterygota</taxon>
        <taxon>Coleoptera</taxon>
        <taxon>Polyphaga</taxon>
        <taxon>Cucujiformia</taxon>
        <taxon>Chrysomeloidea</taxon>
        <taxon>Chrysomelidae</taxon>
        <taxon>Galerucinae</taxon>
        <taxon>Diabroticina</taxon>
        <taxon>Diabroticites</taxon>
        <taxon>Diabrotica</taxon>
    </lineage>
</organism>
<dbReference type="RefSeq" id="XP_028146907.1">
    <property type="nucleotide sequence ID" value="XM_028291106.1"/>
</dbReference>
<dbReference type="InterPro" id="IPR031959">
    <property type="entry name" value="DUF4779"/>
</dbReference>
<keyword evidence="2" id="KW-0732">Signal</keyword>
<feature type="compositionally biased region" description="Basic and acidic residues" evidence="1">
    <location>
        <begin position="158"/>
        <end position="203"/>
    </location>
</feature>
<dbReference type="AlphaFoldDB" id="A0A6P7GC78"/>
<evidence type="ECO:0000256" key="2">
    <source>
        <dbReference type="SAM" id="SignalP"/>
    </source>
</evidence>
<evidence type="ECO:0000313" key="3">
    <source>
        <dbReference type="RefSeq" id="XP_028146907.1"/>
    </source>
</evidence>
<sequence>MLKLRGILMISSLCFLLANGITRSDTYIQNSGIEDLETSASGYSYQARSGTPFNYKSFSSESDGIPYEFDQPSDSIGRYSNQPIPLNLLPLSPNFVPNYDSKSVDSYGEMLAPYAKGYEHFVDENFAKPSHHERQSTNFIKGGGSNYEDGVSASSGEKGTKGYSNRDEFAKGLKGRHQNDQRKGFYDVLGGDKRGHQEQEGHYSTKHHSAKGNKGGSFSEESSHDKGSKTTGYHKVYHKDEYKKDKSFYDKQDKKGHFNRYGNFNAKAGSDAGIVINGKSVDAGFRQGEFGAKGLSEKGRFLDEASGYRGANGDASHYRNDAAYANKAGKSRGSEGGYSETKGDYAEDK</sequence>
<evidence type="ECO:0000313" key="4">
    <source>
        <dbReference type="RefSeq" id="XP_028146914.1"/>
    </source>
</evidence>
<dbReference type="RefSeq" id="XP_028146914.1">
    <property type="nucleotide sequence ID" value="XM_028291113.1"/>
</dbReference>
<name>A0A6P7GC78_DIAVI</name>
<dbReference type="OrthoDB" id="6432502at2759"/>
<protein>
    <submittedName>
        <fullName evidence="3">Uncharacterized protein LOC114340365 isoform X1</fullName>
    </submittedName>
    <submittedName>
        <fullName evidence="4">Uncharacterized protein LOC114340365 isoform X2</fullName>
    </submittedName>
</protein>
<dbReference type="Pfam" id="PF16009">
    <property type="entry name" value="DUF4779"/>
    <property type="match status" value="1"/>
</dbReference>
<proteinExistence type="predicted"/>
<feature type="region of interest" description="Disordered" evidence="1">
    <location>
        <begin position="326"/>
        <end position="349"/>
    </location>
</feature>
<reference evidence="3 4" key="1">
    <citation type="submission" date="2025-04" db="UniProtKB">
        <authorList>
            <consortium name="RefSeq"/>
        </authorList>
    </citation>
    <scope>IDENTIFICATION</scope>
    <source>
        <tissue evidence="3 4">Whole insect</tissue>
    </source>
</reference>
<feature type="signal peptide" evidence="2">
    <location>
        <begin position="1"/>
        <end position="24"/>
    </location>
</feature>